<keyword evidence="2" id="KW-1185">Reference proteome</keyword>
<reference evidence="1" key="1">
    <citation type="submission" date="2023-07" db="EMBL/GenBank/DDBJ databases">
        <title>Sorghum-associated microbial communities from plants grown in Nebraska, USA.</title>
        <authorList>
            <person name="Schachtman D."/>
        </authorList>
    </citation>
    <scope>NUCLEOTIDE SEQUENCE</scope>
    <source>
        <strain evidence="1">BE56</strain>
    </source>
</reference>
<evidence type="ECO:0000313" key="1">
    <source>
        <dbReference type="EMBL" id="MDR6710897.1"/>
    </source>
</evidence>
<gene>
    <name evidence="1" type="ORF">J2W83_000487</name>
</gene>
<dbReference type="Proteomes" id="UP001259587">
    <property type="component" value="Unassembled WGS sequence"/>
</dbReference>
<keyword evidence="1" id="KW-0808">Transferase</keyword>
<name>A0ACC6JXQ7_9PSED</name>
<organism evidence="1 2">
    <name type="scientific">Pseudomonas hunanensis</name>
    <dbReference type="NCBI Taxonomy" id="1247546"/>
    <lineage>
        <taxon>Bacteria</taxon>
        <taxon>Pseudomonadati</taxon>
        <taxon>Pseudomonadota</taxon>
        <taxon>Gammaproteobacteria</taxon>
        <taxon>Pseudomonadales</taxon>
        <taxon>Pseudomonadaceae</taxon>
        <taxon>Pseudomonas</taxon>
    </lineage>
</organism>
<sequence>MSNAFTLMQSPVGTLTLVARGERLAAVLWEQERANRVRLGELHRHDTHAVLQQTARQLGEYFAGQRQRFELDLDFAGTDFQRQVWAALLTIPFGETRSYSDIARQIGNPTAVRAVGAANGRNPISIIAPCHRVIGASGSLTGFAGGLQAKQYLLALEGRESLALGL</sequence>
<evidence type="ECO:0000313" key="2">
    <source>
        <dbReference type="Proteomes" id="UP001259587"/>
    </source>
</evidence>
<accession>A0ACC6JXQ7</accession>
<comment type="caution">
    <text evidence="1">The sequence shown here is derived from an EMBL/GenBank/DDBJ whole genome shotgun (WGS) entry which is preliminary data.</text>
</comment>
<keyword evidence="1" id="KW-0489">Methyltransferase</keyword>
<dbReference type="EMBL" id="JAVDTH010000002">
    <property type="protein sequence ID" value="MDR6710897.1"/>
    <property type="molecule type" value="Genomic_DNA"/>
</dbReference>
<protein>
    <submittedName>
        <fullName evidence="1">Methylated-DNA-[protein]-cysteine S-methyltransferase</fullName>
        <ecNumber evidence="1">2.1.1.63</ecNumber>
    </submittedName>
</protein>
<proteinExistence type="predicted"/>
<dbReference type="EC" id="2.1.1.63" evidence="1"/>